<dbReference type="SUPFAM" id="SSF88723">
    <property type="entry name" value="PIN domain-like"/>
    <property type="match status" value="1"/>
</dbReference>
<gene>
    <name evidence="1" type="ORF">M896_020530</name>
</gene>
<dbReference type="EMBL" id="JOKQ01000002">
    <property type="protein sequence ID" value="KHN70217.1"/>
    <property type="molecule type" value="Genomic_DNA"/>
</dbReference>
<proteinExistence type="predicted"/>
<dbReference type="AlphaFoldDB" id="A0A0B2UME7"/>
<sequence length="528" mass="60093">MSIRGLDDMKMYPKQNFLMKIPHKAFEKMRICMDGNWFLRKYTGTMKIHEGFVMGMDEIVLECLAPLFEFKKEYDIDIIWVWDGIRLQKPQIVEQSGSDTQMQHAFDLYRQGEYKRAGRAWGGLAEMGYNTDMINKVLGENGVFPVTAPYSATAQCAYFISIGACSYAFGKSDILLFEEVEKVILDMFGTSTTEGCFNVLYKSKFVEFFGLGLKQFLITGLLLGCDFCSTLPSYAEDFSVAKVVDAVKESDDPMQMIRKLCEDSVCKKYTEHFLQGVATVTYHPVMKITGEVQPYNQDNVPKGLEKIFGTRLAPRVYEAMFMNEVSGDAPQILGMKNEDADLISMTEEIMARMESMKQSKGFADIICPKMVICNGLSEYSALLLLEMIILGRMRSPYVPKILCLYDGQMYGGGCSSQKMEISRSELLSCLRIDYEMLKYYAELLKVFSLLKSMKEMGEKMYGMKAQKQSLKKPILLNALFHGSFEFNGEMGKSNFEFLRRVKVFLEANRGVDEKVSEALVEVEEVLKQ</sequence>
<dbReference type="InParanoid" id="A0A0B2UME7"/>
<keyword evidence="2" id="KW-1185">Reference proteome</keyword>
<name>A0A0B2UME7_9MICR</name>
<organism evidence="1 2">
    <name type="scientific">Ordospora colligata OC4</name>
    <dbReference type="NCBI Taxonomy" id="1354746"/>
    <lineage>
        <taxon>Eukaryota</taxon>
        <taxon>Fungi</taxon>
        <taxon>Fungi incertae sedis</taxon>
        <taxon>Microsporidia</taxon>
        <taxon>Ordosporidae</taxon>
        <taxon>Ordospora</taxon>
    </lineage>
</organism>
<comment type="caution">
    <text evidence="1">The sequence shown here is derived from an EMBL/GenBank/DDBJ whole genome shotgun (WGS) entry which is preliminary data.</text>
</comment>
<dbReference type="VEuPathDB" id="MicrosporidiaDB:M896_020530"/>
<dbReference type="RefSeq" id="XP_014564259.1">
    <property type="nucleotide sequence ID" value="XM_014708773.1"/>
</dbReference>
<dbReference type="GO" id="GO:0017108">
    <property type="term" value="F:5'-flap endonuclease activity"/>
    <property type="evidence" value="ECO:0007669"/>
    <property type="project" value="TreeGrafter"/>
</dbReference>
<accession>A0A0B2UME7</accession>
<dbReference type="HOGENOM" id="CLU_533267_0_0_1"/>
<evidence type="ECO:0008006" key="3">
    <source>
        <dbReference type="Google" id="ProtNLM"/>
    </source>
</evidence>
<dbReference type="Gene3D" id="3.40.50.1010">
    <property type="entry name" value="5'-nuclease"/>
    <property type="match status" value="1"/>
</dbReference>
<evidence type="ECO:0000313" key="2">
    <source>
        <dbReference type="Proteomes" id="UP000031056"/>
    </source>
</evidence>
<dbReference type="InterPro" id="IPR006084">
    <property type="entry name" value="XPG/Rad2"/>
</dbReference>
<dbReference type="OrthoDB" id="17262at2759"/>
<reference evidence="1 2" key="1">
    <citation type="journal article" date="2014" name="MBio">
        <title>The Ordospora colligata genome; evolution of extreme reduction in microsporidia and host-to-parasite horizontal gene transfer.</title>
        <authorList>
            <person name="Pombert J.-F."/>
            <person name="Haag K.L."/>
            <person name="Beidas S."/>
            <person name="Ebert D."/>
            <person name="Keeling P.J."/>
        </authorList>
    </citation>
    <scope>NUCLEOTIDE SEQUENCE [LARGE SCALE GENOMIC DNA]</scope>
    <source>
        <strain evidence="1 2">OC4</strain>
    </source>
</reference>
<evidence type="ECO:0000313" key="1">
    <source>
        <dbReference type="EMBL" id="KHN70217.1"/>
    </source>
</evidence>
<protein>
    <recommendedName>
        <fullName evidence="3">XPG-I domain-containing protein</fullName>
    </recommendedName>
</protein>
<dbReference type="STRING" id="1354746.A0A0B2UME7"/>
<dbReference type="PANTHER" id="PTHR11081">
    <property type="entry name" value="FLAP ENDONUCLEASE FAMILY MEMBER"/>
    <property type="match status" value="1"/>
</dbReference>
<dbReference type="PANTHER" id="PTHR11081:SF32">
    <property type="entry name" value="POST-TRANSCRIPTIONAL REGULATOR MKT1"/>
    <property type="match status" value="1"/>
</dbReference>
<dbReference type="Proteomes" id="UP000031056">
    <property type="component" value="Unassembled WGS sequence"/>
</dbReference>
<dbReference type="InterPro" id="IPR029060">
    <property type="entry name" value="PIN-like_dom_sf"/>
</dbReference>
<dbReference type="GeneID" id="26261148"/>